<evidence type="ECO:0000313" key="3">
    <source>
        <dbReference type="Proteomes" id="UP000186323"/>
    </source>
</evidence>
<dbReference type="EMBL" id="LT630450">
    <property type="protein sequence ID" value="SFV73175.1"/>
    <property type="molecule type" value="Genomic_DNA"/>
</dbReference>
<protein>
    <submittedName>
        <fullName evidence="2">Uncharacterized protein</fullName>
    </submittedName>
</protein>
<dbReference type="OrthoDB" id="9871779at2"/>
<dbReference type="Proteomes" id="UP000186323">
    <property type="component" value="Chromosome I"/>
</dbReference>
<sequence length="111" mass="12253">MTHDDRLFPAGDAAPASPAQQRWRTGLCRAVDDLMTSAEGRDLLRWLLQAGRCFSAACPGPGTPAGQIYWEEGRRHVGVAVLRLLREADPSHLPRLFLTQEEDDARNGSDL</sequence>
<name>A0A1K1LEP6_9BACT</name>
<accession>A0A1K1LEP6</accession>
<keyword evidence="3" id="KW-1185">Reference proteome</keyword>
<evidence type="ECO:0000313" key="2">
    <source>
        <dbReference type="EMBL" id="SFV73175.1"/>
    </source>
</evidence>
<proteinExistence type="predicted"/>
<reference evidence="3" key="1">
    <citation type="submission" date="2016-10" db="EMBL/GenBank/DDBJ databases">
        <authorList>
            <person name="Wegmann U."/>
        </authorList>
    </citation>
    <scope>NUCLEOTIDE SEQUENCE [LARGE SCALE GENOMIC DNA]</scope>
</reference>
<dbReference type="AlphaFoldDB" id="A0A1K1LEP6"/>
<evidence type="ECO:0000256" key="1">
    <source>
        <dbReference type="SAM" id="MobiDB-lite"/>
    </source>
</evidence>
<organism evidence="2 3">
    <name type="scientific">Desulfovibrio piger</name>
    <dbReference type="NCBI Taxonomy" id="901"/>
    <lineage>
        <taxon>Bacteria</taxon>
        <taxon>Pseudomonadati</taxon>
        <taxon>Thermodesulfobacteriota</taxon>
        <taxon>Desulfovibrionia</taxon>
        <taxon>Desulfovibrionales</taxon>
        <taxon>Desulfovibrionaceae</taxon>
        <taxon>Desulfovibrio</taxon>
    </lineage>
</organism>
<gene>
    <name evidence="2" type="ORF">DESPIGER_1325</name>
</gene>
<dbReference type="RefSeq" id="WP_072334589.1">
    <property type="nucleotide sequence ID" value="NZ_DBGALU010000126.1"/>
</dbReference>
<dbReference type="KEGG" id="dpg:DESPIGER_1325"/>
<feature type="region of interest" description="Disordered" evidence="1">
    <location>
        <begin position="1"/>
        <end position="22"/>
    </location>
</feature>